<dbReference type="Pfam" id="PF08029">
    <property type="entry name" value="HisG_C"/>
    <property type="match status" value="1"/>
</dbReference>
<feature type="non-terminal residue" evidence="2">
    <location>
        <position position="1"/>
    </location>
</feature>
<evidence type="ECO:0000313" key="3">
    <source>
        <dbReference type="Proteomes" id="UP000229054"/>
    </source>
</evidence>
<feature type="domain" description="Histidine biosynthesis HisG C-terminal" evidence="1">
    <location>
        <begin position="3"/>
        <end position="42"/>
    </location>
</feature>
<evidence type="ECO:0000313" key="2">
    <source>
        <dbReference type="EMBL" id="PIP22078.1"/>
    </source>
</evidence>
<sequence>TYLRGENWFDVLTVANKKEIRKLIPRLKKIGCTDIVEFPLNKVVL</sequence>
<dbReference type="GO" id="GO:0005737">
    <property type="term" value="C:cytoplasm"/>
    <property type="evidence" value="ECO:0007669"/>
    <property type="project" value="InterPro"/>
</dbReference>
<protein>
    <submittedName>
        <fullName evidence="2">ATP phosphoribosyltransferase</fullName>
    </submittedName>
</protein>
<dbReference type="Proteomes" id="UP000229054">
    <property type="component" value="Unassembled WGS sequence"/>
</dbReference>
<name>A0A2G9YS74_9BACT</name>
<dbReference type="GO" id="GO:0003879">
    <property type="term" value="F:ATP phosphoribosyltransferase activity"/>
    <property type="evidence" value="ECO:0007669"/>
    <property type="project" value="InterPro"/>
</dbReference>
<gene>
    <name evidence="2" type="ORF">COX38_02665</name>
</gene>
<reference evidence="2 3" key="1">
    <citation type="submission" date="2017-09" db="EMBL/GenBank/DDBJ databases">
        <title>Depth-based differentiation of microbial function through sediment-hosted aquifers and enrichment of novel symbionts in the deep terrestrial subsurface.</title>
        <authorList>
            <person name="Probst A.J."/>
            <person name="Ladd B."/>
            <person name="Jarett J.K."/>
            <person name="Geller-Mcgrath D.E."/>
            <person name="Sieber C.M."/>
            <person name="Emerson J.B."/>
            <person name="Anantharaman K."/>
            <person name="Thomas B.C."/>
            <person name="Malmstrom R."/>
            <person name="Stieglmeier M."/>
            <person name="Klingl A."/>
            <person name="Woyke T."/>
            <person name="Ryan C.M."/>
            <person name="Banfield J.F."/>
        </authorList>
    </citation>
    <scope>NUCLEOTIDE SEQUENCE [LARGE SCALE GENOMIC DNA]</scope>
    <source>
        <strain evidence="2">CG23_combo_of_CG06-09_8_20_14_all_39_25</strain>
    </source>
</reference>
<dbReference type="EMBL" id="PCRN01000091">
    <property type="protein sequence ID" value="PIP22078.1"/>
    <property type="molecule type" value="Genomic_DNA"/>
</dbReference>
<dbReference type="Gene3D" id="3.30.70.120">
    <property type="match status" value="1"/>
</dbReference>
<keyword evidence="2" id="KW-0328">Glycosyltransferase</keyword>
<dbReference type="InterPro" id="IPR015867">
    <property type="entry name" value="N-reg_PII/ATP_PRibTrfase_C"/>
</dbReference>
<dbReference type="GO" id="GO:0000287">
    <property type="term" value="F:magnesium ion binding"/>
    <property type="evidence" value="ECO:0007669"/>
    <property type="project" value="InterPro"/>
</dbReference>
<proteinExistence type="predicted"/>
<keyword evidence="2" id="KW-0808">Transferase</keyword>
<dbReference type="AlphaFoldDB" id="A0A2G9YS74"/>
<dbReference type="InterPro" id="IPR011322">
    <property type="entry name" value="N-reg_PII-like_a/b"/>
</dbReference>
<evidence type="ECO:0000259" key="1">
    <source>
        <dbReference type="Pfam" id="PF08029"/>
    </source>
</evidence>
<dbReference type="GO" id="GO:0000105">
    <property type="term" value="P:L-histidine biosynthetic process"/>
    <property type="evidence" value="ECO:0007669"/>
    <property type="project" value="InterPro"/>
</dbReference>
<organism evidence="2 3">
    <name type="scientific">Candidatus Nealsonbacteria bacterium CG23_combo_of_CG06-09_8_20_14_all_39_25</name>
    <dbReference type="NCBI Taxonomy" id="1974723"/>
    <lineage>
        <taxon>Bacteria</taxon>
        <taxon>Candidatus Nealsoniibacteriota</taxon>
    </lineage>
</organism>
<dbReference type="InterPro" id="IPR013115">
    <property type="entry name" value="HisG_C"/>
</dbReference>
<comment type="caution">
    <text evidence="2">The sequence shown here is derived from an EMBL/GenBank/DDBJ whole genome shotgun (WGS) entry which is preliminary data.</text>
</comment>
<dbReference type="SUPFAM" id="SSF54913">
    <property type="entry name" value="GlnB-like"/>
    <property type="match status" value="1"/>
</dbReference>
<accession>A0A2G9YS74</accession>